<evidence type="ECO:0000313" key="2">
    <source>
        <dbReference type="Proteomes" id="UP000000311"/>
    </source>
</evidence>
<gene>
    <name evidence="1" type="ORF">EAG_11342</name>
</gene>
<protein>
    <submittedName>
        <fullName evidence="1">Uncharacterized protein</fullName>
    </submittedName>
</protein>
<organism evidence="2">
    <name type="scientific">Camponotus floridanus</name>
    <name type="common">Florida carpenter ant</name>
    <dbReference type="NCBI Taxonomy" id="104421"/>
    <lineage>
        <taxon>Eukaryota</taxon>
        <taxon>Metazoa</taxon>
        <taxon>Ecdysozoa</taxon>
        <taxon>Arthropoda</taxon>
        <taxon>Hexapoda</taxon>
        <taxon>Insecta</taxon>
        <taxon>Pterygota</taxon>
        <taxon>Neoptera</taxon>
        <taxon>Endopterygota</taxon>
        <taxon>Hymenoptera</taxon>
        <taxon>Apocrita</taxon>
        <taxon>Aculeata</taxon>
        <taxon>Formicoidea</taxon>
        <taxon>Formicidae</taxon>
        <taxon>Formicinae</taxon>
        <taxon>Camponotus</taxon>
    </lineage>
</organism>
<dbReference type="EMBL" id="GL435626">
    <property type="protein sequence ID" value="EFN73049.1"/>
    <property type="molecule type" value="Genomic_DNA"/>
</dbReference>
<reference evidence="1 2" key="1">
    <citation type="journal article" date="2010" name="Science">
        <title>Genomic comparison of the ants Camponotus floridanus and Harpegnathos saltator.</title>
        <authorList>
            <person name="Bonasio R."/>
            <person name="Zhang G."/>
            <person name="Ye C."/>
            <person name="Mutti N.S."/>
            <person name="Fang X."/>
            <person name="Qin N."/>
            <person name="Donahue G."/>
            <person name="Yang P."/>
            <person name="Li Q."/>
            <person name="Li C."/>
            <person name="Zhang P."/>
            <person name="Huang Z."/>
            <person name="Berger S.L."/>
            <person name="Reinberg D."/>
            <person name="Wang J."/>
            <person name="Liebig J."/>
        </authorList>
    </citation>
    <scope>NUCLEOTIDE SEQUENCE [LARGE SCALE GENOMIC DNA]</scope>
    <source>
        <strain evidence="2">C129</strain>
    </source>
</reference>
<sequence length="96" mass="10794">MKERGESFWLAPLSFGTSRKETSKNWQGCLRQGRIGIRREQHTSPGDSLAHIDPSFFSTARHSGYAGCNSDFVMRLCQCRKHALHSGNATARSLIR</sequence>
<dbReference type="AlphaFoldDB" id="E2A0Z6"/>
<keyword evidence="2" id="KW-1185">Reference proteome</keyword>
<evidence type="ECO:0000313" key="1">
    <source>
        <dbReference type="EMBL" id="EFN73049.1"/>
    </source>
</evidence>
<dbReference type="Proteomes" id="UP000000311">
    <property type="component" value="Unassembled WGS sequence"/>
</dbReference>
<accession>E2A0Z6</accession>
<proteinExistence type="predicted"/>
<dbReference type="InParanoid" id="E2A0Z6"/>
<name>E2A0Z6_CAMFO</name>